<dbReference type="CDD" id="cd06171">
    <property type="entry name" value="Sigma70_r4"/>
    <property type="match status" value="1"/>
</dbReference>
<evidence type="ECO:0000256" key="3">
    <source>
        <dbReference type="ARBA" id="ARBA00023082"/>
    </source>
</evidence>
<evidence type="ECO:0000256" key="4">
    <source>
        <dbReference type="ARBA" id="ARBA00023125"/>
    </source>
</evidence>
<keyword evidence="3" id="KW-0731">Sigma factor</keyword>
<keyword evidence="9" id="KW-1185">Reference proteome</keyword>
<dbReference type="PANTHER" id="PTHR43133:SF8">
    <property type="entry name" value="RNA POLYMERASE SIGMA FACTOR HI_1459-RELATED"/>
    <property type="match status" value="1"/>
</dbReference>
<dbReference type="AlphaFoldDB" id="A0A316AGG9"/>
<dbReference type="Proteomes" id="UP000254051">
    <property type="component" value="Unassembled WGS sequence"/>
</dbReference>
<dbReference type="NCBIfam" id="TIGR02937">
    <property type="entry name" value="sigma70-ECF"/>
    <property type="match status" value="1"/>
</dbReference>
<evidence type="ECO:0000259" key="7">
    <source>
        <dbReference type="Pfam" id="PF04545"/>
    </source>
</evidence>
<evidence type="ECO:0000313" key="9">
    <source>
        <dbReference type="Proteomes" id="UP000254051"/>
    </source>
</evidence>
<dbReference type="GO" id="GO:0006352">
    <property type="term" value="P:DNA-templated transcription initiation"/>
    <property type="evidence" value="ECO:0007669"/>
    <property type="project" value="InterPro"/>
</dbReference>
<gene>
    <name evidence="8" type="ORF">SAMN05216529_10958</name>
</gene>
<dbReference type="InterPro" id="IPR007627">
    <property type="entry name" value="RNA_pol_sigma70_r2"/>
</dbReference>
<dbReference type="Pfam" id="PF04542">
    <property type="entry name" value="Sigma70_r2"/>
    <property type="match status" value="1"/>
</dbReference>
<feature type="domain" description="RNA polymerase sigma-70 region 2" evidence="6">
    <location>
        <begin position="5"/>
        <end position="67"/>
    </location>
</feature>
<organism evidence="8 9">
    <name type="scientific">Faecalicatena contorta</name>
    <dbReference type="NCBI Taxonomy" id="39482"/>
    <lineage>
        <taxon>Bacteria</taxon>
        <taxon>Bacillati</taxon>
        <taxon>Bacillota</taxon>
        <taxon>Clostridia</taxon>
        <taxon>Lachnospirales</taxon>
        <taxon>Lachnospiraceae</taxon>
        <taxon>Faecalicatena</taxon>
    </lineage>
</organism>
<dbReference type="PANTHER" id="PTHR43133">
    <property type="entry name" value="RNA POLYMERASE ECF-TYPE SIGMA FACTO"/>
    <property type="match status" value="1"/>
</dbReference>
<sequence>MDIEEQYDKLYRYCYMHTHHRQTAEDITQEAFLRFFESHSYKDKGKKLAYLYTIAKNLCIDFYRKKKEQPVPEKELFNNDVEIHQNSAGDNQEEIIVQAHILKEAVEILDEESQEIIFLRYVNELTVVDIGRILGISRFAVHRRIKLCLSQLKDKLGKEEFF</sequence>
<accession>A0A316AGG9</accession>
<keyword evidence="2" id="KW-0805">Transcription regulation</keyword>
<feature type="domain" description="RNA polymerase sigma-70 region 4" evidence="7">
    <location>
        <begin position="107"/>
        <end position="153"/>
    </location>
</feature>
<reference evidence="9" key="1">
    <citation type="submission" date="2017-07" db="EMBL/GenBank/DDBJ databases">
        <authorList>
            <person name="Varghese N."/>
            <person name="Submissions S."/>
        </authorList>
    </citation>
    <scope>NUCLEOTIDE SEQUENCE [LARGE SCALE GENOMIC DNA]</scope>
    <source>
        <strain evidence="9">NLAE-zl-C134</strain>
    </source>
</reference>
<evidence type="ECO:0000259" key="6">
    <source>
        <dbReference type="Pfam" id="PF04542"/>
    </source>
</evidence>
<evidence type="ECO:0000256" key="1">
    <source>
        <dbReference type="ARBA" id="ARBA00010641"/>
    </source>
</evidence>
<dbReference type="GO" id="GO:0003677">
    <property type="term" value="F:DNA binding"/>
    <property type="evidence" value="ECO:0007669"/>
    <property type="project" value="UniProtKB-KW"/>
</dbReference>
<dbReference type="InterPro" id="IPR007630">
    <property type="entry name" value="RNA_pol_sigma70_r4"/>
</dbReference>
<protein>
    <submittedName>
        <fullName evidence="8">RNA polymerase sigma-70 factor, ECF subfamily</fullName>
    </submittedName>
</protein>
<dbReference type="GO" id="GO:0016987">
    <property type="term" value="F:sigma factor activity"/>
    <property type="evidence" value="ECO:0007669"/>
    <property type="project" value="UniProtKB-KW"/>
</dbReference>
<evidence type="ECO:0000256" key="2">
    <source>
        <dbReference type="ARBA" id="ARBA00023015"/>
    </source>
</evidence>
<dbReference type="InterPro" id="IPR039425">
    <property type="entry name" value="RNA_pol_sigma-70-like"/>
</dbReference>
<dbReference type="OrthoDB" id="1692185at2"/>
<dbReference type="InterPro" id="IPR036388">
    <property type="entry name" value="WH-like_DNA-bd_sf"/>
</dbReference>
<dbReference type="EMBL" id="UHJJ01000009">
    <property type="protein sequence ID" value="SUQ15007.1"/>
    <property type="molecule type" value="Genomic_DNA"/>
</dbReference>
<dbReference type="InterPro" id="IPR014284">
    <property type="entry name" value="RNA_pol_sigma-70_dom"/>
</dbReference>
<dbReference type="SUPFAM" id="SSF88946">
    <property type="entry name" value="Sigma2 domain of RNA polymerase sigma factors"/>
    <property type="match status" value="1"/>
</dbReference>
<comment type="similarity">
    <text evidence="1">Belongs to the sigma-70 factor family. ECF subfamily.</text>
</comment>
<dbReference type="RefSeq" id="WP_109712422.1">
    <property type="nucleotide sequence ID" value="NZ_QGDS01000009.1"/>
</dbReference>
<dbReference type="Gene3D" id="1.10.10.10">
    <property type="entry name" value="Winged helix-like DNA-binding domain superfamily/Winged helix DNA-binding domain"/>
    <property type="match status" value="1"/>
</dbReference>
<evidence type="ECO:0000256" key="5">
    <source>
        <dbReference type="ARBA" id="ARBA00023163"/>
    </source>
</evidence>
<proteinExistence type="inferred from homology"/>
<dbReference type="Pfam" id="PF04545">
    <property type="entry name" value="Sigma70_r4"/>
    <property type="match status" value="1"/>
</dbReference>
<evidence type="ECO:0000313" key="8">
    <source>
        <dbReference type="EMBL" id="SUQ15007.1"/>
    </source>
</evidence>
<name>A0A316AGG9_9FIRM</name>
<dbReference type="InterPro" id="IPR013325">
    <property type="entry name" value="RNA_pol_sigma_r2"/>
</dbReference>
<dbReference type="Gene3D" id="1.10.1740.10">
    <property type="match status" value="1"/>
</dbReference>
<dbReference type="SUPFAM" id="SSF88659">
    <property type="entry name" value="Sigma3 and sigma4 domains of RNA polymerase sigma factors"/>
    <property type="match status" value="1"/>
</dbReference>
<dbReference type="InterPro" id="IPR013324">
    <property type="entry name" value="RNA_pol_sigma_r3/r4-like"/>
</dbReference>
<keyword evidence="4" id="KW-0238">DNA-binding</keyword>
<keyword evidence="5" id="KW-0804">Transcription</keyword>